<feature type="compositionally biased region" description="Polar residues" evidence="1">
    <location>
        <begin position="249"/>
        <end position="263"/>
    </location>
</feature>
<reference evidence="2 3" key="1">
    <citation type="submission" date="2019-09" db="EMBL/GenBank/DDBJ databases">
        <title>Nitrincola iocasae sp. nov., a bacterium isolated from the sediment collected at a cold seep field in South China Sea.</title>
        <authorList>
            <person name="Zhang H."/>
            <person name="Wang H."/>
            <person name="Li C."/>
        </authorList>
    </citation>
    <scope>NUCLEOTIDE SEQUENCE [LARGE SCALE GENOMIC DNA]</scope>
    <source>
        <strain evidence="2 3">KXZD1103</strain>
    </source>
</reference>
<evidence type="ECO:0000313" key="3">
    <source>
        <dbReference type="Proteomes" id="UP000325606"/>
    </source>
</evidence>
<dbReference type="EMBL" id="CP044222">
    <property type="protein sequence ID" value="QEW06369.1"/>
    <property type="molecule type" value="Genomic_DNA"/>
</dbReference>
<dbReference type="AlphaFoldDB" id="A0A5J6LCP1"/>
<protein>
    <submittedName>
        <fullName evidence="2">GPO family capsid scaffolding protein</fullName>
    </submittedName>
</protein>
<evidence type="ECO:0000313" key="2">
    <source>
        <dbReference type="EMBL" id="QEW06369.1"/>
    </source>
</evidence>
<dbReference type="Pfam" id="PF05929">
    <property type="entry name" value="Phage_GPO"/>
    <property type="match status" value="1"/>
</dbReference>
<feature type="region of interest" description="Disordered" evidence="1">
    <location>
        <begin position="249"/>
        <end position="276"/>
    </location>
</feature>
<organism evidence="2 3">
    <name type="scientific">Nitrincola iocasae</name>
    <dbReference type="NCBI Taxonomy" id="2614693"/>
    <lineage>
        <taxon>Bacteria</taxon>
        <taxon>Pseudomonadati</taxon>
        <taxon>Pseudomonadota</taxon>
        <taxon>Gammaproteobacteria</taxon>
        <taxon>Oceanospirillales</taxon>
        <taxon>Oceanospirillaceae</taxon>
        <taxon>Nitrincola</taxon>
    </lineage>
</organism>
<sequence length="276" mass="30206">MAKKALKSKWFRIGVEGDTSDGREIDAKWLEEAAKTYNPAKYGARVNCEHIVGLSPDSPFGALGDVLELKTESIEVDGEQKLALYARVAPNEDGLALSNKSKKLYPSMELDLDFAKSGQAYLVGLGMTDKPSSLSTEMMKFAAGANVNPFKDKKQRPENLFSAAVHGVELEFEDSNSIFDKVKAMFSKSEEAQSEQHSDVTAAIEEIAKVVANLQEQFSTLKPDGGDYTEQLEKLSTDLKQAQEKIDNLETTLDKTPNFTQRPPASGGKGELVTDC</sequence>
<evidence type="ECO:0000256" key="1">
    <source>
        <dbReference type="SAM" id="MobiDB-lite"/>
    </source>
</evidence>
<proteinExistence type="predicted"/>
<gene>
    <name evidence="2" type="ORF">F5I99_07535</name>
</gene>
<dbReference type="InterPro" id="IPR009228">
    <property type="entry name" value="Capsid_scaffold_GpO"/>
</dbReference>
<accession>A0A5J6LCP1</accession>
<keyword evidence="3" id="KW-1185">Reference proteome</keyword>
<dbReference type="Proteomes" id="UP000325606">
    <property type="component" value="Chromosome"/>
</dbReference>
<dbReference type="RefSeq" id="WP_151054643.1">
    <property type="nucleotide sequence ID" value="NZ_CP044222.1"/>
</dbReference>
<dbReference type="KEGG" id="nik:F5I99_07535"/>
<name>A0A5J6LCP1_9GAMM</name>